<evidence type="ECO:0000313" key="7">
    <source>
        <dbReference type="Proteomes" id="UP000054560"/>
    </source>
</evidence>
<dbReference type="Proteomes" id="UP000054560">
    <property type="component" value="Unassembled WGS sequence"/>
</dbReference>
<dbReference type="InterPro" id="IPR011989">
    <property type="entry name" value="ARM-like"/>
</dbReference>
<dbReference type="STRING" id="667725.A0A0L0GEG1"/>
<evidence type="ECO:0000256" key="3">
    <source>
        <dbReference type="SAM" id="MobiDB-lite"/>
    </source>
</evidence>
<organism evidence="6 7">
    <name type="scientific">Sphaeroforma arctica JP610</name>
    <dbReference type="NCBI Taxonomy" id="667725"/>
    <lineage>
        <taxon>Eukaryota</taxon>
        <taxon>Ichthyosporea</taxon>
        <taxon>Ichthyophonida</taxon>
        <taxon>Sphaeroforma</taxon>
    </lineage>
</organism>
<evidence type="ECO:0000256" key="1">
    <source>
        <dbReference type="ARBA" id="ARBA00006712"/>
    </source>
</evidence>
<dbReference type="eggNOG" id="KOG2973">
    <property type="taxonomic scope" value="Eukaryota"/>
</dbReference>
<reference evidence="6 7" key="1">
    <citation type="submission" date="2011-02" db="EMBL/GenBank/DDBJ databases">
        <title>The Genome Sequence of Sphaeroforma arctica JP610.</title>
        <authorList>
            <consortium name="The Broad Institute Genome Sequencing Platform"/>
            <person name="Russ C."/>
            <person name="Cuomo C."/>
            <person name="Young S.K."/>
            <person name="Zeng Q."/>
            <person name="Gargeya S."/>
            <person name="Alvarado L."/>
            <person name="Berlin A."/>
            <person name="Chapman S.B."/>
            <person name="Chen Z."/>
            <person name="Freedman E."/>
            <person name="Gellesch M."/>
            <person name="Goldberg J."/>
            <person name="Griggs A."/>
            <person name="Gujja S."/>
            <person name="Heilman E."/>
            <person name="Heiman D."/>
            <person name="Howarth C."/>
            <person name="Mehta T."/>
            <person name="Neiman D."/>
            <person name="Pearson M."/>
            <person name="Roberts A."/>
            <person name="Saif S."/>
            <person name="Shea T."/>
            <person name="Shenoy N."/>
            <person name="Sisk P."/>
            <person name="Stolte C."/>
            <person name="Sykes S."/>
            <person name="White J."/>
            <person name="Yandava C."/>
            <person name="Burger G."/>
            <person name="Gray M.W."/>
            <person name="Holland P.W.H."/>
            <person name="King N."/>
            <person name="Lang F.B.F."/>
            <person name="Roger A.J."/>
            <person name="Ruiz-Trillo I."/>
            <person name="Haas B."/>
            <person name="Nusbaum C."/>
            <person name="Birren B."/>
        </authorList>
    </citation>
    <scope>NUCLEOTIDE SEQUENCE [LARGE SCALE GENOMIC DNA]</scope>
    <source>
        <strain evidence="6 7">JP610</strain>
    </source>
</reference>
<dbReference type="PANTHER" id="PTHR13387:SF9">
    <property type="entry name" value="PROTEIN HGH1 HOMOLOG"/>
    <property type="match status" value="1"/>
</dbReference>
<dbReference type="InterPro" id="IPR007206">
    <property type="entry name" value="Protein_HGH1_C"/>
</dbReference>
<dbReference type="InterPro" id="IPR007205">
    <property type="entry name" value="Protein_HGH1_N"/>
</dbReference>
<dbReference type="Gene3D" id="1.25.10.10">
    <property type="entry name" value="Leucine-rich Repeat Variant"/>
    <property type="match status" value="1"/>
</dbReference>
<dbReference type="RefSeq" id="XP_014160530.1">
    <property type="nucleotide sequence ID" value="XM_014305055.1"/>
</dbReference>
<gene>
    <name evidence="6" type="ORF">SARC_01257</name>
</gene>
<dbReference type="Pfam" id="PF04063">
    <property type="entry name" value="DUF383"/>
    <property type="match status" value="1"/>
</dbReference>
<evidence type="ECO:0000313" key="6">
    <source>
        <dbReference type="EMBL" id="KNC86628.1"/>
    </source>
</evidence>
<dbReference type="AlphaFoldDB" id="A0A0L0GEG1"/>
<keyword evidence="7" id="KW-1185">Reference proteome</keyword>
<protein>
    <recommendedName>
        <fullName evidence="2">Protein HGH1 homolog</fullName>
    </recommendedName>
</protein>
<accession>A0A0L0GEG1</accession>
<evidence type="ECO:0000259" key="4">
    <source>
        <dbReference type="Pfam" id="PF04063"/>
    </source>
</evidence>
<dbReference type="OrthoDB" id="338814at2759"/>
<feature type="domain" description="Protein HGH1 C-terminal" evidence="5">
    <location>
        <begin position="272"/>
        <end position="324"/>
    </location>
</feature>
<evidence type="ECO:0000259" key="5">
    <source>
        <dbReference type="Pfam" id="PF04064"/>
    </source>
</evidence>
<feature type="domain" description="Protein HGH1 N-terminal" evidence="4">
    <location>
        <begin position="70"/>
        <end position="266"/>
    </location>
</feature>
<dbReference type="Pfam" id="PF04064">
    <property type="entry name" value="DUF384"/>
    <property type="match status" value="1"/>
</dbReference>
<dbReference type="SUPFAM" id="SSF48371">
    <property type="entry name" value="ARM repeat"/>
    <property type="match status" value="1"/>
</dbReference>
<proteinExistence type="inferred from homology"/>
<dbReference type="GeneID" id="25901761"/>
<dbReference type="InterPro" id="IPR039717">
    <property type="entry name" value="Hgh1"/>
</dbReference>
<dbReference type="InterPro" id="IPR016024">
    <property type="entry name" value="ARM-type_fold"/>
</dbReference>
<comment type="similarity">
    <text evidence="1">Belongs to the HGH1 family.</text>
</comment>
<feature type="region of interest" description="Disordered" evidence="3">
    <location>
        <begin position="107"/>
        <end position="130"/>
    </location>
</feature>
<dbReference type="EMBL" id="KQ241644">
    <property type="protein sequence ID" value="KNC86628.1"/>
    <property type="molecule type" value="Genomic_DNA"/>
</dbReference>
<sequence length="373" mass="42301">MTGTQEYMTFFRGSNQTLKGFFAIVNMDPIEQNRKMALSAIVNLSADAIVAEHMIQSEGKNIVSMLIRDILDPESEFADLSCNIISNLTRYSNEACHIILSSTVGPPVPKQETGTAPLTTEQHEPKEGEETSPAIYKLLDTFALEGYNKKNQKLHWLGAVFANISRLPEGRAIVINKEKFAFQRLLTFLNHTEPVRRGGVVAMIRNVAFDAELHMWLLGDDVNILPALLLPLAGPEEFDEEEMEGMPDDLQYLDDDKTREPDIALRKMLVETLLQLCTTRSGRDTLREKKVYPIIRELHKWEKTDYLEKSIYDLVQILQGDEDDITDNLRNLAIPEDLSENPTYNEDAQAIDAREAEMLKESQFGDSHTVQPF</sequence>
<evidence type="ECO:0000256" key="2">
    <source>
        <dbReference type="ARBA" id="ARBA00014076"/>
    </source>
</evidence>
<name>A0A0L0GEG1_9EUKA</name>
<dbReference type="PANTHER" id="PTHR13387">
    <property type="entry name" value="PROTEIN HGH1 HOMOLOG"/>
    <property type="match status" value="1"/>
</dbReference>